<sequence>GPALLERKEDSGYFFYHRDDIVFFLTDTRQMVNMDFYDIILKLDSLKLKEISILDLKEVIKDVYCNIL</sequence>
<evidence type="ECO:0000313" key="1">
    <source>
        <dbReference type="EnsemblPlants" id="AUR62019332-RA:cds"/>
    </source>
</evidence>
<reference evidence="1" key="1">
    <citation type="journal article" date="2017" name="Nature">
        <title>The genome of Chenopodium quinoa.</title>
        <authorList>
            <person name="Jarvis D.E."/>
            <person name="Ho Y.S."/>
            <person name="Lightfoot D.J."/>
            <person name="Schmoeckel S.M."/>
            <person name="Li B."/>
            <person name="Borm T.J.A."/>
            <person name="Ohyanagi H."/>
            <person name="Mineta K."/>
            <person name="Michell C.T."/>
            <person name="Saber N."/>
            <person name="Kharbatia N.M."/>
            <person name="Rupper R.R."/>
            <person name="Sharp A.R."/>
            <person name="Dally N."/>
            <person name="Boughton B.A."/>
            <person name="Woo Y.H."/>
            <person name="Gao G."/>
            <person name="Schijlen E.G.W.M."/>
            <person name="Guo X."/>
            <person name="Momin A.A."/>
            <person name="Negrao S."/>
            <person name="Al-Babili S."/>
            <person name="Gehring C."/>
            <person name="Roessner U."/>
            <person name="Jung C."/>
            <person name="Murphy K."/>
            <person name="Arold S.T."/>
            <person name="Gojobori T."/>
            <person name="van der Linden C.G."/>
            <person name="van Loo E.N."/>
            <person name="Jellen E.N."/>
            <person name="Maughan P.J."/>
            <person name="Tester M."/>
        </authorList>
    </citation>
    <scope>NUCLEOTIDE SEQUENCE [LARGE SCALE GENOMIC DNA]</scope>
    <source>
        <strain evidence="1">cv. PI 614886</strain>
    </source>
</reference>
<reference evidence="1" key="2">
    <citation type="submission" date="2021-03" db="UniProtKB">
        <authorList>
            <consortium name="EnsemblPlants"/>
        </authorList>
    </citation>
    <scope>IDENTIFICATION</scope>
</reference>
<dbReference type="Gramene" id="AUR62019332-RA">
    <property type="protein sequence ID" value="AUR62019332-RA:cds"/>
    <property type="gene ID" value="AUR62019332"/>
</dbReference>
<accession>A0A803LVB8</accession>
<protein>
    <submittedName>
        <fullName evidence="1">Uncharacterized protein</fullName>
    </submittedName>
</protein>
<dbReference type="Proteomes" id="UP000596660">
    <property type="component" value="Unplaced"/>
</dbReference>
<proteinExistence type="predicted"/>
<name>A0A803LVB8_CHEQI</name>
<dbReference type="AlphaFoldDB" id="A0A803LVB8"/>
<dbReference type="EnsemblPlants" id="AUR62019332-RA">
    <property type="protein sequence ID" value="AUR62019332-RA:cds"/>
    <property type="gene ID" value="AUR62019332"/>
</dbReference>
<keyword evidence="2" id="KW-1185">Reference proteome</keyword>
<organism evidence="1 2">
    <name type="scientific">Chenopodium quinoa</name>
    <name type="common">Quinoa</name>
    <dbReference type="NCBI Taxonomy" id="63459"/>
    <lineage>
        <taxon>Eukaryota</taxon>
        <taxon>Viridiplantae</taxon>
        <taxon>Streptophyta</taxon>
        <taxon>Embryophyta</taxon>
        <taxon>Tracheophyta</taxon>
        <taxon>Spermatophyta</taxon>
        <taxon>Magnoliopsida</taxon>
        <taxon>eudicotyledons</taxon>
        <taxon>Gunneridae</taxon>
        <taxon>Pentapetalae</taxon>
        <taxon>Caryophyllales</taxon>
        <taxon>Chenopodiaceae</taxon>
        <taxon>Chenopodioideae</taxon>
        <taxon>Atripliceae</taxon>
        <taxon>Chenopodium</taxon>
    </lineage>
</organism>
<evidence type="ECO:0000313" key="2">
    <source>
        <dbReference type="Proteomes" id="UP000596660"/>
    </source>
</evidence>